<comment type="caution">
    <text evidence="1">The sequence shown here is derived from an EMBL/GenBank/DDBJ whole genome shotgun (WGS) entry which is preliminary data.</text>
</comment>
<gene>
    <name evidence="1" type="ORF">HNY73_019955</name>
</gene>
<reference evidence="1" key="1">
    <citation type="journal article" date="2020" name="bioRxiv">
        <title>Chromosome-level reference genome of the European wasp spider Argiope bruennichi: a resource for studies on range expansion and evolutionary adaptation.</title>
        <authorList>
            <person name="Sheffer M.M."/>
            <person name="Hoppe A."/>
            <person name="Krehenwinkel H."/>
            <person name="Uhl G."/>
            <person name="Kuss A.W."/>
            <person name="Jensen L."/>
            <person name="Jensen C."/>
            <person name="Gillespie R.G."/>
            <person name="Hoff K.J."/>
            <person name="Prost S."/>
        </authorList>
    </citation>
    <scope>NUCLEOTIDE SEQUENCE</scope>
</reference>
<protein>
    <submittedName>
        <fullName evidence="1">Uncharacterized protein</fullName>
    </submittedName>
</protein>
<name>A0A8T0E6I0_ARGBR</name>
<sequence>MNIDNAGEREKDYIRGRKKAFEMRNFKNIEGLKTNESRAFYGSINRSRMDFKQTSNLRKGKDSLILAEKLAIFNSCEHFHEIFSNHDRTSISEIVFENQNSEEVPSPELEEIETAIKKLKINKTIGHTTRKACITVLLIKFLISDADGRENLMTGDTNDDLNNFSLKYFVPRVFSWSWRVEDFVQLGDVCG</sequence>
<dbReference type="EMBL" id="JABXBU010002230">
    <property type="protein sequence ID" value="KAF8766940.1"/>
    <property type="molecule type" value="Genomic_DNA"/>
</dbReference>
<dbReference type="Proteomes" id="UP000807504">
    <property type="component" value="Unassembled WGS sequence"/>
</dbReference>
<accession>A0A8T0E6I0</accession>
<evidence type="ECO:0000313" key="1">
    <source>
        <dbReference type="EMBL" id="KAF8766940.1"/>
    </source>
</evidence>
<organism evidence="1 2">
    <name type="scientific">Argiope bruennichi</name>
    <name type="common">Wasp spider</name>
    <name type="synonym">Aranea bruennichi</name>
    <dbReference type="NCBI Taxonomy" id="94029"/>
    <lineage>
        <taxon>Eukaryota</taxon>
        <taxon>Metazoa</taxon>
        <taxon>Ecdysozoa</taxon>
        <taxon>Arthropoda</taxon>
        <taxon>Chelicerata</taxon>
        <taxon>Arachnida</taxon>
        <taxon>Araneae</taxon>
        <taxon>Araneomorphae</taxon>
        <taxon>Entelegynae</taxon>
        <taxon>Araneoidea</taxon>
        <taxon>Araneidae</taxon>
        <taxon>Argiope</taxon>
    </lineage>
</organism>
<proteinExistence type="predicted"/>
<reference evidence="1" key="2">
    <citation type="submission" date="2020-06" db="EMBL/GenBank/DDBJ databases">
        <authorList>
            <person name="Sheffer M."/>
        </authorList>
    </citation>
    <scope>NUCLEOTIDE SEQUENCE</scope>
</reference>
<keyword evidence="2" id="KW-1185">Reference proteome</keyword>
<evidence type="ECO:0000313" key="2">
    <source>
        <dbReference type="Proteomes" id="UP000807504"/>
    </source>
</evidence>
<dbReference type="AlphaFoldDB" id="A0A8T0E6I0"/>